<dbReference type="InterPro" id="IPR018159">
    <property type="entry name" value="Spectrin/alpha-actinin"/>
</dbReference>
<reference evidence="12" key="1">
    <citation type="submission" date="2015-02" db="EMBL/GenBank/DDBJ databases">
        <title>Genome sequencing for Strongylocentrotus purpuratus.</title>
        <authorList>
            <person name="Murali S."/>
            <person name="Liu Y."/>
            <person name="Vee V."/>
            <person name="English A."/>
            <person name="Wang M."/>
            <person name="Skinner E."/>
            <person name="Han Y."/>
            <person name="Muzny D.M."/>
            <person name="Worley K.C."/>
            <person name="Gibbs R.A."/>
        </authorList>
    </citation>
    <scope>NUCLEOTIDE SEQUENCE</scope>
</reference>
<dbReference type="Pfam" id="PF00435">
    <property type="entry name" value="Spectrin"/>
    <property type="match status" value="21"/>
</dbReference>
<feature type="compositionally biased region" description="Polar residues" evidence="7">
    <location>
        <begin position="2941"/>
        <end position="2959"/>
    </location>
</feature>
<dbReference type="SUPFAM" id="SSF47473">
    <property type="entry name" value="EF-hand"/>
    <property type="match status" value="1"/>
</dbReference>
<keyword evidence="6" id="KW-0175">Coiled coil</keyword>
<feature type="domain" description="GAR" evidence="10">
    <location>
        <begin position="2806"/>
        <end position="2878"/>
    </location>
</feature>
<dbReference type="InterPro" id="IPR043197">
    <property type="entry name" value="Plakin"/>
</dbReference>
<feature type="compositionally biased region" description="Polar residues" evidence="7">
    <location>
        <begin position="3000"/>
        <end position="3023"/>
    </location>
</feature>
<dbReference type="SUPFAM" id="SSF46966">
    <property type="entry name" value="Spectrin repeat"/>
    <property type="match status" value="19"/>
</dbReference>
<dbReference type="InterPro" id="IPR036534">
    <property type="entry name" value="GAR_dom_sf"/>
</dbReference>
<feature type="compositionally biased region" description="Polar residues" evidence="7">
    <location>
        <begin position="475"/>
        <end position="484"/>
    </location>
</feature>
<feature type="compositionally biased region" description="Low complexity" evidence="7">
    <location>
        <begin position="2900"/>
        <end position="2929"/>
    </location>
</feature>
<dbReference type="InterPro" id="IPR003108">
    <property type="entry name" value="GAR_dom"/>
</dbReference>
<dbReference type="InterPro" id="IPR007110">
    <property type="entry name" value="Ig-like_dom"/>
</dbReference>
<dbReference type="PROSITE" id="PS00018">
    <property type="entry name" value="EF_HAND_1"/>
    <property type="match status" value="2"/>
</dbReference>
<evidence type="ECO:0000256" key="5">
    <source>
        <dbReference type="ARBA" id="ARBA00023319"/>
    </source>
</evidence>
<dbReference type="CDD" id="cd00176">
    <property type="entry name" value="SPEC"/>
    <property type="match status" value="15"/>
</dbReference>
<feature type="compositionally biased region" description="Polar residues" evidence="7">
    <location>
        <begin position="3056"/>
        <end position="3066"/>
    </location>
</feature>
<keyword evidence="2" id="KW-0963">Cytoplasm</keyword>
<evidence type="ECO:0000256" key="1">
    <source>
        <dbReference type="ARBA" id="ARBA00004245"/>
    </source>
</evidence>
<evidence type="ECO:0000256" key="4">
    <source>
        <dbReference type="ARBA" id="ARBA00023212"/>
    </source>
</evidence>
<dbReference type="GO" id="GO:0005856">
    <property type="term" value="C:cytoskeleton"/>
    <property type="evidence" value="ECO:0007669"/>
    <property type="project" value="UniProtKB-SubCell"/>
</dbReference>
<evidence type="ECO:0000256" key="7">
    <source>
        <dbReference type="SAM" id="MobiDB-lite"/>
    </source>
</evidence>
<reference evidence="11" key="2">
    <citation type="submission" date="2021-01" db="UniProtKB">
        <authorList>
            <consortium name="EnsemblMetazoa"/>
        </authorList>
    </citation>
    <scope>IDENTIFICATION</scope>
</reference>
<dbReference type="Proteomes" id="UP000007110">
    <property type="component" value="Unassembled WGS sequence"/>
</dbReference>
<dbReference type="InterPro" id="IPR002048">
    <property type="entry name" value="EF_hand_dom"/>
</dbReference>
<evidence type="ECO:0000313" key="12">
    <source>
        <dbReference type="Proteomes" id="UP000007110"/>
    </source>
</evidence>
<dbReference type="SMART" id="SM00150">
    <property type="entry name" value="SPEC"/>
    <property type="match status" value="23"/>
</dbReference>
<feature type="compositionally biased region" description="Basic and acidic residues" evidence="7">
    <location>
        <begin position="1086"/>
        <end position="1100"/>
    </location>
</feature>
<evidence type="ECO:0000256" key="6">
    <source>
        <dbReference type="SAM" id="Coils"/>
    </source>
</evidence>
<dbReference type="InterPro" id="IPR018247">
    <property type="entry name" value="EF_Hand_1_Ca_BS"/>
</dbReference>
<feature type="region of interest" description="Disordered" evidence="7">
    <location>
        <begin position="316"/>
        <end position="342"/>
    </location>
</feature>
<dbReference type="FunFam" id="2.60.40.10:FF:000425">
    <property type="entry name" value="Myosin light chain kinase"/>
    <property type="match status" value="1"/>
</dbReference>
<dbReference type="InParanoid" id="A0A7M7G0W3"/>
<dbReference type="InterPro" id="IPR003599">
    <property type="entry name" value="Ig_sub"/>
</dbReference>
<dbReference type="GeneID" id="756550"/>
<dbReference type="FunFam" id="1.20.58.60:FF:000095">
    <property type="entry name" value="microtubule-actin cross-linking factor 1 isoform X2"/>
    <property type="match status" value="3"/>
</dbReference>
<sequence>MTMGDIREPEDSPVSRRKQIIRGPMGLPMEIEITSRKLGRYQQKRWPERQPRFSREIADMEVDEGDVVVFDCHYYGYPSPEVTWFKEDTEVEQNDRCLVYTNEIESMLVLCDVTVKDTAQYTAKVKNYLASVETDAHLTVYKKEERWLRLQEKAKLRTQDLESAINSLSDFETAHNRLKTWLGEKERMASVLGPIGVEPGILRNQKLQVEVLQEEFAAHEPQMEQLLEAGQAIVDKQDPRSRTTSPIQQQVADLKNQWDALKGQLDDREGKIDDVLRKSEHFHDILQDSSDWLIDFRNKISNLAPISNSPEVVRQQMEETKNLQREADRRKPQQDKLSETHRELTELNPELTAKAEVTLKLESVRTPYNDLCHKLDERQGKLQAALLQSRDFEESYGSMLRWLDTKDKELNQVKPISAKPEVLRRQVVEHEEIPKEIVKQVYTYERMLEKIDSLKDEADSPAEKNELQGKRDSLQTKWNSVNDRATQRGERLKEANEKAKVYSDELNQFLPWLRSAEDRMSSLGPVTAKPNVVRRQYELIKQLQEDIDNHRDHHEAVNNSADQLISRTDIDHPFIKDQVGEANRRWDELEKDLQEQLAILEDFHNRLNDFHDTVNTSQISLANFEEQLALHDAPGKLDPKNLQKLKALQDEVDGMEQAIVKVQDNSSGLMAAAPPRADTTPVGDDVDGVVKRYQKLKGLVKDRYGQLEAGNQEILSFQSMLNDCNFQLGESEDGLDKMAPVARDLDTLAAQADEIDKYQQNLEDIKKTLLKADRVFRDIIDRGYLTDSDSFREQLDNLNKRWQRLRERANKRQDDVERTTSRMQDLKHTMGEVDELLGKAESAQMLQKPVGADVDTVKQQQKEFKTYMRNFVEPLVPRLRDANRVGQSLVQSAEPRVNTNQLEGDMEAMNDRWNRLHAKNSDREAKLNEGLLRCGKFQEALQSLMGWIGETEDLVSTQKDPSSDYKVVKAQLAEQQLLDRLITDREPSVDALKEMGEQLSKVSEPQDRMRIQQQLSDLERRWRALVDAVRDRRQKLEQTEKTAKDFHEQIAPLSQWLDATERSLASQPPVSTDKAQIQKQIQDQQAMERDVQNHGPDVRETMSAGRKLQRMVSPSERDSLQTRLDAVQDRYDNIRDKTLQKKVDLNRALATSQVFGEDEAALLRWLTDMERKLGRPQPISIHPEVVQKQLDNQTVLHASVLDRQPEIRKVLSDGQDLLRQCTGKEVSDVQQKLDHIQNRYDNIFQKSEDQLSQLQQAVPLANEFNRLQSEFADWLKKAEQDLRNFDPSASVETQKAVQEKLQDEIDRHRPILQELNEKGTRLIELSPGQGAAEIRQQLNDDNQRFNELASRTKDIEYRLSAALDGAQKVQQSMDGLLKWLDEADRQQQTQARETISVEPDGVRDQLKKAKAIDKEITGKQSRVQDTLGAAEALIEQTSDPRQQARLESQANDLKQRFDDLSARSADRVEVLEEALPQTLQFNESHEELTKWLDEVEGDLKNLKPPGLDAEEIRREVDNNRFMKQTVAEKQQHVNKLNRIAPELAKLSPGAGAQGVQAKADDDNRRYENVKEDVNKRGEKMFDLLQRTSSFVEDLDSTLEQLNITAEKLSRPEPISADPDHLRKQMKKLQALRDNIDSQMDVVDVMRKAGNEMIEASSPSDPHVRDLKDKLDQMSNKWDDITATANKRSADLQEALHSAESFWEEMNGTSGTIKDLQDQIKSQEPPAVEIPAIKDQQDILQAIKEDIDAVKQDVEMTKQLGQDLMTHCSDSNKPEVQKNVDELNNSWDNLNDAFKDRHQKLDDADEAAQAFQDGLDRMNDYMTKAEEQVDRMPAVGSDPQTVRRQLDNLNAFKKELGRNNLELETVNQLGNRLLTKCTPENQELVQAPMSDMNRRWKNLQDKTFDRQHKLEAGFLALGQLESSLDELLNWMNRTEKALSDQRPVMGDTKGAEIELAKHKVLQNDIMAHESSVKSVNQAGQNFVASADNRQVANVVRSKLDDVNNKWANLTRMSDGRQRELEGALGETKNFAEEATRLLRWLHDINGQLSSSQPVGGLPETAREQLDRHNDLRKHMDREKLAFDSLMQAGQQLKRQSGPEADREGGVGHTLKTLQAQWDAANQKATDRKRKLEDALTQAQNFHDALQAFISWLTTAEKTMNSSKPPSTVLDTINQQITEHKDFLMDIQAHKETMRDLDRAGTQLKYFSQKQDVILIKNLLISVQNRWEKVQSRCNDRTRQLDSGFKRAKQFDEQYGKLFGWLTDSQAQLDQDKSIGSDPETLKAQLRRHKDFQRALGAKQPLYDNIVRSGRSLRDKSNPADTKTINGMLTDLKDEWDLVCGRSVDRQRKLEEALLHSGQFKDALQALLEWLYQVEPTLSDETPVDGDIDTVMNLMEAHKGFQRDLGSRKNSVKSVNKSAKDLMDKSSEDTSHLRAKIQELASKWETVCEQSVHKQERLEDAMKEAEDFHDIVQLLLEWLADAEQSLRFQGPLSNDPEVIREQMETHKDFKDSFGSQEMRMNDACVMGDTILSKCHPEAVPVIKHWITVLQARWEEVMALSDQKSDRLDETLDNLAENAELLEKLMDWLNKSEHVLQDRDSKPTPEDVDRIQALLKEHQDFEDSMAQKQPDIDRLTKAHKRRRSQDSPSALPQLDRSRRGKGSRPRSRDPSPGSDSRNPRVAALHNKWKQVWLVAMDRRRRLQDALDRQAQLQKLRNFNFDEWRTRYLQWMKHKKARVMDFFRKLDLDRDGKLTRMEFSDGIINSKFPTNQLEMNAVADKFDRDDDGYIDYKEFIAALWPEKSSGKPTSDAEKIEDEVRKQCSQCTCQKKFKVLRIGESKYKFGESQQMRLVRILRSTVMVRVGGGWMALDEFLVKNDPCRAKGRTNIELREKFVLAHGMSQSMTPFSRRPRSRSPSESSQGSTSSRSYSQPLIKIREKRNISRPWQQGAASKTPTGTPRRSATTRTGTNGSVTTSRETRPDGTLFTKKTTTKELSPGERTSMRSPSSTGGYSTQKKITGRNTTVSVDERSSPKGGTRGEVTVRTVTEEERTVTMPTYKRTTYSPRSDLSSPTAASMAKSKKASTHKNSSSGWKH</sequence>
<keyword evidence="4" id="KW-0206">Cytoskeleton</keyword>
<dbReference type="FunFam" id="3.30.920.20:FF:000001">
    <property type="entry name" value="Microtubule-actin cross-linking factor 1"/>
    <property type="match status" value="1"/>
</dbReference>
<protein>
    <submittedName>
        <fullName evidence="11">Uncharacterized protein</fullName>
    </submittedName>
</protein>
<proteinExistence type="predicted"/>
<comment type="subcellular location">
    <subcellularLocation>
        <location evidence="1">Cytoplasm</location>
        <location evidence="1">Cytoskeleton</location>
    </subcellularLocation>
</comment>
<keyword evidence="3" id="KW-0106">Calcium</keyword>
<dbReference type="InterPro" id="IPR013098">
    <property type="entry name" value="Ig_I-set"/>
</dbReference>
<dbReference type="Gene3D" id="1.20.58.60">
    <property type="match status" value="22"/>
</dbReference>
<name>A0A7M7G0W3_STRPU</name>
<dbReference type="InterPro" id="IPR002017">
    <property type="entry name" value="Spectrin_repeat"/>
</dbReference>
<dbReference type="Pfam" id="PF02187">
    <property type="entry name" value="GAS2"/>
    <property type="match status" value="1"/>
</dbReference>
<organism evidence="11 12">
    <name type="scientific">Strongylocentrotus purpuratus</name>
    <name type="common">Purple sea urchin</name>
    <dbReference type="NCBI Taxonomy" id="7668"/>
    <lineage>
        <taxon>Eukaryota</taxon>
        <taxon>Metazoa</taxon>
        <taxon>Echinodermata</taxon>
        <taxon>Eleutherozoa</taxon>
        <taxon>Echinozoa</taxon>
        <taxon>Echinoidea</taxon>
        <taxon>Euechinoidea</taxon>
        <taxon>Echinacea</taxon>
        <taxon>Camarodonta</taxon>
        <taxon>Echinidea</taxon>
        <taxon>Strongylocentrotidae</taxon>
        <taxon>Strongylocentrotus</taxon>
    </lineage>
</organism>
<feature type="compositionally biased region" description="Basic and acidic residues" evidence="7">
    <location>
        <begin position="485"/>
        <end position="496"/>
    </location>
</feature>
<feature type="region of interest" description="Disordered" evidence="7">
    <location>
        <begin position="455"/>
        <end position="496"/>
    </location>
</feature>
<dbReference type="FunFam" id="1.20.58.60:FF:000008">
    <property type="entry name" value="microtubule-actin cross-linking factor 1"/>
    <property type="match status" value="2"/>
</dbReference>
<keyword evidence="5" id="KW-0393">Immunoglobulin domain</keyword>
<dbReference type="SUPFAM" id="SSF48726">
    <property type="entry name" value="Immunoglobulin"/>
    <property type="match status" value="1"/>
</dbReference>
<dbReference type="PROSITE" id="PS50222">
    <property type="entry name" value="EF_HAND_2"/>
    <property type="match status" value="2"/>
</dbReference>
<evidence type="ECO:0000313" key="11">
    <source>
        <dbReference type="EnsemblMetazoa" id="XP_001195605"/>
    </source>
</evidence>
<dbReference type="FunFam" id="1.20.58.60:FF:000001">
    <property type="entry name" value="Microtubule-actin cross-linking factor 1"/>
    <property type="match status" value="4"/>
</dbReference>
<feature type="region of interest" description="Disordered" evidence="7">
    <location>
        <begin position="2898"/>
        <end position="3092"/>
    </location>
</feature>
<dbReference type="KEGG" id="spu:756550"/>
<feature type="domain" description="Ig-like" evidence="9">
    <location>
        <begin position="51"/>
        <end position="139"/>
    </location>
</feature>
<evidence type="ECO:0000256" key="2">
    <source>
        <dbReference type="ARBA" id="ARBA00022490"/>
    </source>
</evidence>
<dbReference type="Pfam" id="PF13499">
    <property type="entry name" value="EF-hand_7"/>
    <property type="match status" value="1"/>
</dbReference>
<dbReference type="FunFam" id="1.20.58.60:FF:000068">
    <property type="entry name" value="Short stop, isoform K"/>
    <property type="match status" value="1"/>
</dbReference>
<feature type="compositionally biased region" description="Low complexity" evidence="7">
    <location>
        <begin position="2961"/>
        <end position="2973"/>
    </location>
</feature>
<evidence type="ECO:0000259" key="8">
    <source>
        <dbReference type="PROSITE" id="PS50222"/>
    </source>
</evidence>
<dbReference type="PANTHER" id="PTHR23169">
    <property type="entry name" value="ENVOPLAKIN"/>
    <property type="match status" value="1"/>
</dbReference>
<dbReference type="GO" id="GO:0008017">
    <property type="term" value="F:microtubule binding"/>
    <property type="evidence" value="ECO:0007669"/>
    <property type="project" value="InterPro"/>
</dbReference>
<accession>A0A7M7G0W3</accession>
<feature type="coiled-coil region" evidence="6">
    <location>
        <begin position="748"/>
        <end position="819"/>
    </location>
</feature>
<dbReference type="CDD" id="cd00051">
    <property type="entry name" value="EFh"/>
    <property type="match status" value="1"/>
</dbReference>
<dbReference type="OrthoDB" id="10016565at2759"/>
<dbReference type="InterPro" id="IPR011992">
    <property type="entry name" value="EF-hand-dom_pair"/>
</dbReference>
<feature type="coiled-coil region" evidence="6">
    <location>
        <begin position="533"/>
        <end position="560"/>
    </location>
</feature>
<feature type="compositionally biased region" description="Basic and acidic residues" evidence="7">
    <location>
        <begin position="455"/>
        <end position="474"/>
    </location>
</feature>
<keyword evidence="12" id="KW-1185">Reference proteome</keyword>
<feature type="region of interest" description="Disordered" evidence="7">
    <location>
        <begin position="2618"/>
        <end position="2678"/>
    </location>
</feature>
<evidence type="ECO:0000259" key="10">
    <source>
        <dbReference type="PROSITE" id="PS51460"/>
    </source>
</evidence>
<dbReference type="PROSITE" id="PS51460">
    <property type="entry name" value="GAR"/>
    <property type="match status" value="1"/>
</dbReference>
<dbReference type="EnsemblMetazoa" id="XM_001195605">
    <property type="protein sequence ID" value="XP_001195605"/>
    <property type="gene ID" value="LOC756550"/>
</dbReference>
<dbReference type="SUPFAM" id="SSF143575">
    <property type="entry name" value="GAS2 domain-like"/>
    <property type="match status" value="1"/>
</dbReference>
<dbReference type="Gene3D" id="2.60.40.10">
    <property type="entry name" value="Immunoglobulins"/>
    <property type="match status" value="1"/>
</dbReference>
<evidence type="ECO:0000259" key="9">
    <source>
        <dbReference type="PROSITE" id="PS50835"/>
    </source>
</evidence>
<dbReference type="GO" id="GO:0045104">
    <property type="term" value="P:intermediate filament cytoskeleton organization"/>
    <property type="evidence" value="ECO:0007669"/>
    <property type="project" value="InterPro"/>
</dbReference>
<dbReference type="SMART" id="SM00409">
    <property type="entry name" value="IG"/>
    <property type="match status" value="1"/>
</dbReference>
<feature type="domain" description="EF-hand" evidence="8">
    <location>
        <begin position="2730"/>
        <end position="2765"/>
    </location>
</feature>
<dbReference type="PANTHER" id="PTHR23169:SF23">
    <property type="entry name" value="SHORT STOP, ISOFORM H"/>
    <property type="match status" value="1"/>
</dbReference>
<dbReference type="Pfam" id="PF07679">
    <property type="entry name" value="I-set"/>
    <property type="match status" value="1"/>
</dbReference>
<dbReference type="RefSeq" id="XP_001195605.3">
    <property type="nucleotide sequence ID" value="XM_001195605.4"/>
</dbReference>
<dbReference type="Gene3D" id="1.10.238.10">
    <property type="entry name" value="EF-hand"/>
    <property type="match status" value="1"/>
</dbReference>
<feature type="region of interest" description="Disordered" evidence="7">
    <location>
        <begin position="1080"/>
        <end position="1106"/>
    </location>
</feature>
<dbReference type="GO" id="GO:0005886">
    <property type="term" value="C:plasma membrane"/>
    <property type="evidence" value="ECO:0007669"/>
    <property type="project" value="UniProtKB-SubCell"/>
</dbReference>
<feature type="domain" description="EF-hand" evidence="8">
    <location>
        <begin position="2766"/>
        <end position="2801"/>
    </location>
</feature>
<dbReference type="GO" id="GO:0005509">
    <property type="term" value="F:calcium ion binding"/>
    <property type="evidence" value="ECO:0007669"/>
    <property type="project" value="InterPro"/>
</dbReference>
<feature type="coiled-coil region" evidence="6">
    <location>
        <begin position="2562"/>
        <end position="2589"/>
    </location>
</feature>
<dbReference type="SMART" id="SM00054">
    <property type="entry name" value="EFh"/>
    <property type="match status" value="2"/>
</dbReference>
<dbReference type="InterPro" id="IPR013783">
    <property type="entry name" value="Ig-like_fold"/>
</dbReference>
<evidence type="ECO:0000256" key="3">
    <source>
        <dbReference type="ARBA" id="ARBA00022837"/>
    </source>
</evidence>
<dbReference type="PROSITE" id="PS50835">
    <property type="entry name" value="IG_LIKE"/>
    <property type="match status" value="1"/>
</dbReference>
<feature type="coiled-coil region" evidence="6">
    <location>
        <begin position="1732"/>
        <end position="1759"/>
    </location>
</feature>
<dbReference type="Gene3D" id="3.30.920.20">
    <property type="entry name" value="Gas2-like domain"/>
    <property type="match status" value="1"/>
</dbReference>
<dbReference type="SMART" id="SM00243">
    <property type="entry name" value="GAS2"/>
    <property type="match status" value="1"/>
</dbReference>
<dbReference type="InterPro" id="IPR036179">
    <property type="entry name" value="Ig-like_dom_sf"/>
</dbReference>
<dbReference type="OMA" id="IESRWDS"/>